<keyword evidence="1" id="KW-0812">Transmembrane</keyword>
<proteinExistence type="predicted"/>
<feature type="transmembrane region" description="Helical" evidence="1">
    <location>
        <begin position="112"/>
        <end position="131"/>
    </location>
</feature>
<evidence type="ECO:0000313" key="2">
    <source>
        <dbReference type="EMBL" id="GAA1564451.1"/>
    </source>
</evidence>
<name>A0ABP4NTK9_9ACTN</name>
<keyword evidence="1" id="KW-0472">Membrane</keyword>
<dbReference type="Proteomes" id="UP001500393">
    <property type="component" value="Unassembled WGS sequence"/>
</dbReference>
<sequence length="253" mass="26559">MTESGLPTSEHLEHLDTDTIADLIENLLPAPEAHRAREHVKACPDCQQTYDALLQLTEDLADEGRADIPIPTDVADHLDAVIVSESVLRSSTVGVHSLVQLREQPRRHLPKLVLAAAGVLVVAAAGVGVVVSTADHSDEGAAGINPTIVPTDVPSLTTEQVGPSVQKWLENAGGSVLNGDASEIDCARIFASGRPNPQLRLVQPAKVDGKRSTVIGLQGGSPQDIQISVVTGCNTSGGVAAPFYDTSITLRNR</sequence>
<evidence type="ECO:0000313" key="3">
    <source>
        <dbReference type="Proteomes" id="UP001500393"/>
    </source>
</evidence>
<gene>
    <name evidence="2" type="ORF">GCM10009789_17320</name>
</gene>
<reference evidence="3" key="1">
    <citation type="journal article" date="2019" name="Int. J. Syst. Evol. Microbiol.">
        <title>The Global Catalogue of Microorganisms (GCM) 10K type strain sequencing project: providing services to taxonomists for standard genome sequencing and annotation.</title>
        <authorList>
            <consortium name="The Broad Institute Genomics Platform"/>
            <consortium name="The Broad Institute Genome Sequencing Center for Infectious Disease"/>
            <person name="Wu L."/>
            <person name="Ma J."/>
        </authorList>
    </citation>
    <scope>NUCLEOTIDE SEQUENCE [LARGE SCALE GENOMIC DNA]</scope>
    <source>
        <strain evidence="3">JCM 14969</strain>
    </source>
</reference>
<organism evidence="2 3">
    <name type="scientific">Kribbella sancticallisti</name>
    <dbReference type="NCBI Taxonomy" id="460087"/>
    <lineage>
        <taxon>Bacteria</taxon>
        <taxon>Bacillati</taxon>
        <taxon>Actinomycetota</taxon>
        <taxon>Actinomycetes</taxon>
        <taxon>Propionibacteriales</taxon>
        <taxon>Kribbellaceae</taxon>
        <taxon>Kribbella</taxon>
    </lineage>
</organism>
<accession>A0ABP4NTK9</accession>
<protein>
    <recommendedName>
        <fullName evidence="4">Zinc-finger</fullName>
    </recommendedName>
</protein>
<evidence type="ECO:0000256" key="1">
    <source>
        <dbReference type="SAM" id="Phobius"/>
    </source>
</evidence>
<dbReference type="RefSeq" id="WP_344211658.1">
    <property type="nucleotide sequence ID" value="NZ_BAAAOS010000017.1"/>
</dbReference>
<comment type="caution">
    <text evidence="2">The sequence shown here is derived from an EMBL/GenBank/DDBJ whole genome shotgun (WGS) entry which is preliminary data.</text>
</comment>
<evidence type="ECO:0008006" key="4">
    <source>
        <dbReference type="Google" id="ProtNLM"/>
    </source>
</evidence>
<keyword evidence="3" id="KW-1185">Reference proteome</keyword>
<keyword evidence="1" id="KW-1133">Transmembrane helix</keyword>
<dbReference type="EMBL" id="BAAAOS010000017">
    <property type="protein sequence ID" value="GAA1564451.1"/>
    <property type="molecule type" value="Genomic_DNA"/>
</dbReference>